<name>A0A6C2UW10_9BACT</name>
<dbReference type="Gene3D" id="2.130.10.10">
    <property type="entry name" value="YVTN repeat-like/Quinoprotein amine dehydrogenase"/>
    <property type="match status" value="1"/>
</dbReference>
<dbReference type="AlphaFoldDB" id="A0A6C2UW10"/>
<dbReference type="GO" id="GO:0016787">
    <property type="term" value="F:hydrolase activity"/>
    <property type="evidence" value="ECO:0007669"/>
    <property type="project" value="UniProtKB-KW"/>
</dbReference>
<gene>
    <name evidence="1" type="ORF">SCARR_05481</name>
</gene>
<dbReference type="PROSITE" id="PS51257">
    <property type="entry name" value="PROKAR_LIPOPROTEIN"/>
    <property type="match status" value="1"/>
</dbReference>
<dbReference type="SUPFAM" id="SSF63829">
    <property type="entry name" value="Calcium-dependent phosphotriesterase"/>
    <property type="match status" value="1"/>
</dbReference>
<dbReference type="PANTHER" id="PTHR47572:SF4">
    <property type="entry name" value="LACTONASE DRP35"/>
    <property type="match status" value="1"/>
</dbReference>
<dbReference type="EMBL" id="CAAHFH010000003">
    <property type="protein sequence ID" value="VGO23374.1"/>
    <property type="molecule type" value="Genomic_DNA"/>
</dbReference>
<reference evidence="1 2" key="1">
    <citation type="submission" date="2019-04" db="EMBL/GenBank/DDBJ databases">
        <authorList>
            <person name="Van Vliet M D."/>
        </authorList>
    </citation>
    <scope>NUCLEOTIDE SEQUENCE [LARGE SCALE GENOMIC DNA]</scope>
    <source>
        <strain evidence="1 2">F21</strain>
    </source>
</reference>
<dbReference type="InterPro" id="IPR015943">
    <property type="entry name" value="WD40/YVTN_repeat-like_dom_sf"/>
</dbReference>
<proteinExistence type="predicted"/>
<dbReference type="InterPro" id="IPR051262">
    <property type="entry name" value="SMP-30/CGR1_Lactonase"/>
</dbReference>
<dbReference type="InterPro" id="IPR011042">
    <property type="entry name" value="6-blade_b-propeller_TolB-like"/>
</dbReference>
<dbReference type="Gene3D" id="2.120.10.30">
    <property type="entry name" value="TolB, C-terminal domain"/>
    <property type="match status" value="1"/>
</dbReference>
<evidence type="ECO:0008006" key="3">
    <source>
        <dbReference type="Google" id="ProtNLM"/>
    </source>
</evidence>
<dbReference type="RefSeq" id="WP_136065644.1">
    <property type="nucleotide sequence ID" value="NZ_CAAHFH010000003.1"/>
</dbReference>
<sequence length="355" mass="37340">MKIYQVVASLAVVAMLGGCTTPKKECSGVCKLGGELLKPAAPIVLPNEWNSPDGMTVGKDGNIYLSINNVGDQSYPAKIGIIDANDKVSVFSDLPPHPETGKVSPLGIVFGSDGNLYVADNQTFVTDKPGLSRLLRINIKNGKAAGVDVVATGLQMANGVTAFGGFIAVNDTSIDTTYPLTSGTYRFSIEELAKGPVQVKGLGDPHLIATLKTMNKKHQVGANGAAYSKSGELFVCNFGDAEIWKAAFNKDGSVESWKLFSKGEGLDSVDGLQIDQYGKLWTADFLGNAIACICPKSGAVKVVAKNEPGDGKGGAMDAPSECIRRGNKVYVANIDLTYGSNTSDEIHTISVFVLP</sequence>
<evidence type="ECO:0000313" key="1">
    <source>
        <dbReference type="EMBL" id="VGO23374.1"/>
    </source>
</evidence>
<dbReference type="PANTHER" id="PTHR47572">
    <property type="entry name" value="LIPOPROTEIN-RELATED"/>
    <property type="match status" value="1"/>
</dbReference>
<dbReference type="Proteomes" id="UP000346198">
    <property type="component" value="Unassembled WGS sequence"/>
</dbReference>
<protein>
    <recommendedName>
        <fullName evidence="3">SMP-30/Gluconolactonase/LRE-like region domain-containing protein</fullName>
    </recommendedName>
</protein>
<evidence type="ECO:0000313" key="2">
    <source>
        <dbReference type="Proteomes" id="UP000346198"/>
    </source>
</evidence>
<organism evidence="1 2">
    <name type="scientific">Pontiella sulfatireligans</name>
    <dbReference type="NCBI Taxonomy" id="2750658"/>
    <lineage>
        <taxon>Bacteria</taxon>
        <taxon>Pseudomonadati</taxon>
        <taxon>Kiritimatiellota</taxon>
        <taxon>Kiritimatiellia</taxon>
        <taxon>Kiritimatiellales</taxon>
        <taxon>Pontiellaceae</taxon>
        <taxon>Pontiella</taxon>
    </lineage>
</organism>
<accession>A0A6C2UW10</accession>
<keyword evidence="2" id="KW-1185">Reference proteome</keyword>